<gene>
    <name evidence="2" type="ORF">G8770_02945</name>
</gene>
<evidence type="ECO:0000313" key="3">
    <source>
        <dbReference type="Proteomes" id="UP000787472"/>
    </source>
</evidence>
<dbReference type="AlphaFoldDB" id="A0A9E5JYK5"/>
<proteinExistence type="predicted"/>
<evidence type="ECO:0000313" key="2">
    <source>
        <dbReference type="EMBL" id="NHO64502.1"/>
    </source>
</evidence>
<reference evidence="2" key="1">
    <citation type="submission" date="2020-03" db="EMBL/GenBank/DDBJ databases">
        <authorList>
            <person name="Guo F."/>
        </authorList>
    </citation>
    <scope>NUCLEOTIDE SEQUENCE</scope>
    <source>
        <strain evidence="2">JCM 30134</strain>
    </source>
</reference>
<name>A0A9E5JYK5_9GAMM</name>
<dbReference type="Proteomes" id="UP000787472">
    <property type="component" value="Unassembled WGS sequence"/>
</dbReference>
<organism evidence="2 3">
    <name type="scientific">Pseudomaricurvus hydrocarbonicus</name>
    <dbReference type="NCBI Taxonomy" id="1470433"/>
    <lineage>
        <taxon>Bacteria</taxon>
        <taxon>Pseudomonadati</taxon>
        <taxon>Pseudomonadota</taxon>
        <taxon>Gammaproteobacteria</taxon>
        <taxon>Cellvibrionales</taxon>
        <taxon>Cellvibrionaceae</taxon>
        <taxon>Pseudomaricurvus</taxon>
    </lineage>
</organism>
<feature type="signal peptide" evidence="1">
    <location>
        <begin position="1"/>
        <end position="21"/>
    </location>
</feature>
<feature type="chain" id="PRO_5039506437" description="Lipoprotein" evidence="1">
    <location>
        <begin position="22"/>
        <end position="397"/>
    </location>
</feature>
<evidence type="ECO:0008006" key="4">
    <source>
        <dbReference type="Google" id="ProtNLM"/>
    </source>
</evidence>
<accession>A0A9E5JYK5</accession>
<evidence type="ECO:0000256" key="1">
    <source>
        <dbReference type="SAM" id="SignalP"/>
    </source>
</evidence>
<dbReference type="EMBL" id="JAAONZ010000002">
    <property type="protein sequence ID" value="NHO64502.1"/>
    <property type="molecule type" value="Genomic_DNA"/>
</dbReference>
<comment type="caution">
    <text evidence="2">The sequence shown here is derived from an EMBL/GenBank/DDBJ whole genome shotgun (WGS) entry which is preliminary data.</text>
</comment>
<keyword evidence="1" id="KW-0732">Signal</keyword>
<protein>
    <recommendedName>
        <fullName evidence="4">Lipoprotein</fullName>
    </recommendedName>
</protein>
<dbReference type="RefSeq" id="WP_167181608.1">
    <property type="nucleotide sequence ID" value="NZ_JAAONZ010000002.1"/>
</dbReference>
<sequence>MSNTVLWIMGFAALLLGGVTACTTSGPASTTGAVETVVVATGSQSGAPQSQRQTAQQLKALPPLPTSASASAVRSDAQLDVGILIFGSQDGSDPAGLKEQGVYPLVRKAETRYLPFLLRQTLEATSQWGAVRVMPDAHASTELVISGEIQVSNGEQLQIKILAKDSSQRLWLNKVYRQNVNAAAYEDSRVDPFQPLFDRLALDLKAVHSQLTASELQAIHQLAVLRYGQQLAPNAFNTYLQTNDQGQYVLKRLPARNDPMLKRVTRLRDYEYFFIDTVDEQYSALFVEMKPTYQRWRQYSRELMVYMRDYKARQVGKSSGFRRGSLASMNEVYGDYEWYRTQQMNLNELAAGFNNEVLPTVLNLDDNVIQLDGNLQDQYSQWQNILKEIFQLEQGEI</sequence>
<keyword evidence="3" id="KW-1185">Reference proteome</keyword>